<accession>A0A7G8BFW8</accession>
<dbReference type="InterPro" id="IPR036465">
    <property type="entry name" value="vWFA_dom_sf"/>
</dbReference>
<evidence type="ECO:0000313" key="2">
    <source>
        <dbReference type="EMBL" id="QNI31438.1"/>
    </source>
</evidence>
<name>A0A7G8BFW8_9BACT</name>
<dbReference type="RefSeq" id="WP_186742075.1">
    <property type="nucleotide sequence ID" value="NZ_CP060394.1"/>
</dbReference>
<dbReference type="CDD" id="cd00198">
    <property type="entry name" value="vWFA"/>
    <property type="match status" value="1"/>
</dbReference>
<keyword evidence="1" id="KW-0472">Membrane</keyword>
<dbReference type="InterPro" id="IPR029062">
    <property type="entry name" value="Class_I_gatase-like"/>
</dbReference>
<dbReference type="Proteomes" id="UP000515312">
    <property type="component" value="Chromosome"/>
</dbReference>
<feature type="transmembrane region" description="Helical" evidence="1">
    <location>
        <begin position="27"/>
        <end position="45"/>
    </location>
</feature>
<reference evidence="2 3" key="1">
    <citation type="submission" date="2020-08" db="EMBL/GenBank/DDBJ databases">
        <title>Edaphobacter telluris sp. nov. and Acidobacterium dinghuensis sp. nov., two acidobacteria isolated from forest soil.</title>
        <authorList>
            <person name="Fu J."/>
            <person name="Qiu L."/>
        </authorList>
    </citation>
    <scope>NUCLEOTIDE SEQUENCE [LARGE SCALE GENOMIC DNA]</scope>
    <source>
        <strain evidence="2">4Y35</strain>
    </source>
</reference>
<feature type="transmembrane region" description="Helical" evidence="1">
    <location>
        <begin position="57"/>
        <end position="79"/>
    </location>
</feature>
<dbReference type="Gene3D" id="3.40.50.880">
    <property type="match status" value="1"/>
</dbReference>
<keyword evidence="3" id="KW-1185">Reference proteome</keyword>
<keyword evidence="1" id="KW-0812">Transmembrane</keyword>
<evidence type="ECO:0000313" key="3">
    <source>
        <dbReference type="Proteomes" id="UP000515312"/>
    </source>
</evidence>
<sequence length="761" mass="83084">MFQFLFKYPSPVFTKGRLVLLSTWPKWLLPVLIVAFAAGLALLVRRRLRDATPKLQTWRAWAVWGMQSALVALILLLLWQPAITVSALSSQQNIIAVVVDDSRSMAIADSNGKTREAAAVAALQEGMLAGLQQRFQTRLYRLGSGVAKIDGLSGVAPTEGATHIGDGLKQLAQETADLPIGAILLLSDGGENTAGMGGSGIGVDALQSLRNRRLPVHTVGFGNVDRAHDVELEDVNVASSAIVNARLTATLSLKEHGYSGQKAMLTVRDGDKTLAAREVTLAPNGVLQTEQVFFSAGAAGAKSLQFRIEPLASEENLSNNTMRRPVLVSDAKRRILYVEGEPRWEFKFIRRAEDDDPTVQVVSMLRTSENKIYRQGISDPSELADGFPVRPENLFGYAGIIIGSVDADYFTPLQQELLREYVDRRGGGVLFLGGRSSLSDGGWGASSMNDLLPTFLPSGRNNFHRNSAKVELTAAGVDSPITRLLDDPAKNAERWKKLTYLADYEDAGSPKPGATVLAQMDVGHRKLPMLITQSYGHGRTAIMATGGTWRWQMSEALGDPSHDLFWQQLLRWLVADSPGPVTASMPGRVLMDEGHVQISAQVRDRQFQPAADAHVIAHIVGPESANALIDLTPSRDTPGSYQAEWTAEKPGAYLAEVTAESRGAQPQELGSDVLTFQREDGVAENFHTEQNRSLLEQLSSQTGGRYWDPSDLKNLPRDIAYSEAGISVRTTNELWNMPIVFVLLLGLPIAEWVLRRKWGVV</sequence>
<dbReference type="KEGG" id="adin:H7849_20535"/>
<organism evidence="2 3">
    <name type="scientific">Alloacidobacterium dinghuense</name>
    <dbReference type="NCBI Taxonomy" id="2763107"/>
    <lineage>
        <taxon>Bacteria</taxon>
        <taxon>Pseudomonadati</taxon>
        <taxon>Acidobacteriota</taxon>
        <taxon>Terriglobia</taxon>
        <taxon>Terriglobales</taxon>
        <taxon>Acidobacteriaceae</taxon>
        <taxon>Alloacidobacterium</taxon>
    </lineage>
</organism>
<dbReference type="PANTHER" id="PTHR37947">
    <property type="entry name" value="BLL2462 PROTEIN"/>
    <property type="match status" value="1"/>
</dbReference>
<dbReference type="SUPFAM" id="SSF53300">
    <property type="entry name" value="vWA-like"/>
    <property type="match status" value="1"/>
</dbReference>
<dbReference type="AlphaFoldDB" id="A0A7G8BFW8"/>
<evidence type="ECO:0008006" key="4">
    <source>
        <dbReference type="Google" id="ProtNLM"/>
    </source>
</evidence>
<dbReference type="EMBL" id="CP060394">
    <property type="protein sequence ID" value="QNI31438.1"/>
    <property type="molecule type" value="Genomic_DNA"/>
</dbReference>
<keyword evidence="1" id="KW-1133">Transmembrane helix</keyword>
<proteinExistence type="predicted"/>
<protein>
    <recommendedName>
        <fullName evidence="4">Glutamine amidotransferase domain-containing protein</fullName>
    </recommendedName>
</protein>
<dbReference type="Gene3D" id="3.40.50.410">
    <property type="entry name" value="von Willebrand factor, type A domain"/>
    <property type="match status" value="1"/>
</dbReference>
<dbReference type="SUPFAM" id="SSF52317">
    <property type="entry name" value="Class I glutamine amidotransferase-like"/>
    <property type="match status" value="1"/>
</dbReference>
<evidence type="ECO:0000256" key="1">
    <source>
        <dbReference type="SAM" id="Phobius"/>
    </source>
</evidence>
<gene>
    <name evidence="2" type="ORF">H7849_20535</name>
</gene>
<dbReference type="PANTHER" id="PTHR37947:SF1">
    <property type="entry name" value="BLL2462 PROTEIN"/>
    <property type="match status" value="1"/>
</dbReference>